<dbReference type="OMA" id="SPKQAIR"/>
<dbReference type="Gramene" id="EME29600">
    <property type="protein sequence ID" value="EME29600"/>
    <property type="gene ID" value="Gasu_30390"/>
</dbReference>
<dbReference type="Proteomes" id="UP000030680">
    <property type="component" value="Unassembled WGS sequence"/>
</dbReference>
<evidence type="ECO:0000259" key="1">
    <source>
        <dbReference type="Pfam" id="PF04194"/>
    </source>
</evidence>
<keyword evidence="3" id="KW-1185">Reference proteome</keyword>
<dbReference type="InterPro" id="IPR007320">
    <property type="entry name" value="PDCD2_C"/>
</dbReference>
<dbReference type="GO" id="GO:0005737">
    <property type="term" value="C:cytoplasm"/>
    <property type="evidence" value="ECO:0007669"/>
    <property type="project" value="InterPro"/>
</dbReference>
<dbReference type="eggNOG" id="KOG2061">
    <property type="taxonomic scope" value="Eukaryota"/>
</dbReference>
<gene>
    <name evidence="2" type="ORF">Gasu_30390</name>
</gene>
<accession>M2WZU2</accession>
<dbReference type="Pfam" id="PF04194">
    <property type="entry name" value="PDCD2_C"/>
    <property type="match status" value="1"/>
</dbReference>
<protein>
    <recommendedName>
        <fullName evidence="1">Programmed cell death protein 2 C-terminal domain-containing protein</fullName>
    </recommendedName>
</protein>
<evidence type="ECO:0000313" key="2">
    <source>
        <dbReference type="EMBL" id="EME29600.1"/>
    </source>
</evidence>
<dbReference type="STRING" id="130081.M2WZU2"/>
<evidence type="ECO:0000313" key="3">
    <source>
        <dbReference type="Proteomes" id="UP000030680"/>
    </source>
</evidence>
<dbReference type="GeneID" id="17088384"/>
<reference evidence="3" key="1">
    <citation type="journal article" date="2013" name="Science">
        <title>Gene transfer from bacteria and archaea facilitated evolution of an extremophilic eukaryote.</title>
        <authorList>
            <person name="Schonknecht G."/>
            <person name="Chen W.H."/>
            <person name="Ternes C.M."/>
            <person name="Barbier G.G."/>
            <person name="Shrestha R.P."/>
            <person name="Stanke M."/>
            <person name="Brautigam A."/>
            <person name="Baker B.J."/>
            <person name="Banfield J.F."/>
            <person name="Garavito R.M."/>
            <person name="Carr K."/>
            <person name="Wilkerson C."/>
            <person name="Rensing S.A."/>
            <person name="Gagneul D."/>
            <person name="Dickenson N.E."/>
            <person name="Oesterhelt C."/>
            <person name="Lercher M.J."/>
            <person name="Weber A.P."/>
        </authorList>
    </citation>
    <scope>NUCLEOTIDE SEQUENCE [LARGE SCALE GENOMIC DNA]</scope>
    <source>
        <strain evidence="3">074W</strain>
    </source>
</reference>
<dbReference type="EMBL" id="KB454507">
    <property type="protein sequence ID" value="EME29600.1"/>
    <property type="molecule type" value="Genomic_DNA"/>
</dbReference>
<sequence length="379" mass="44237">MTMENEAVLLGVPKSCQTTEFEKDTCFLGGRPTWYGEDRPDTRLFCCPRCNSAEKVVFLFQCATSYEEDLDRFLYLLVCVKEDCLRTPDGWILLRSLVRKKPLQGALKVKEKQPIWEDFGTFEDSWNSNANKDATLTSSEFEQLFENWTYFSLSLTPKRETCSSTKYRNMDSHLSSAWNSELCLPQILLEVVEEAQNEKEHEIDPHIQFLRTQFYQNAREQTCEDFDVDGMSFFAEIQKEEWRYYKRMEHCPNQCVRYQFNGSPLITPWSKWNKAMVSKIPRCQSCDSERVFELQLMSQFLYYLKMGAKKSNIQIPFLEDGHLFMSLSTILVYTCSKDCKAVSKGSSTSSTNYYREYVLPIFETFSPSAFSSKEVAPKE</sequence>
<dbReference type="RefSeq" id="XP_005706120.1">
    <property type="nucleotide sequence ID" value="XM_005706063.1"/>
</dbReference>
<dbReference type="InterPro" id="IPR052815">
    <property type="entry name" value="PDCD2-like_regulator"/>
</dbReference>
<dbReference type="OrthoDB" id="443682at2759"/>
<organism evidence="2 3">
    <name type="scientific">Galdieria sulphuraria</name>
    <name type="common">Red alga</name>
    <dbReference type="NCBI Taxonomy" id="130081"/>
    <lineage>
        <taxon>Eukaryota</taxon>
        <taxon>Rhodophyta</taxon>
        <taxon>Bangiophyceae</taxon>
        <taxon>Galdieriales</taxon>
        <taxon>Galdieriaceae</taxon>
        <taxon>Galdieria</taxon>
    </lineage>
</organism>
<name>M2WZU2_GALSU</name>
<dbReference type="PANTHER" id="PTHR46421">
    <property type="entry name" value="PROGRAMMED CELL DEATH PROTEIN 2-LIKE"/>
    <property type="match status" value="1"/>
</dbReference>
<proteinExistence type="predicted"/>
<dbReference type="KEGG" id="gsl:Gasu_30390"/>
<dbReference type="AlphaFoldDB" id="M2WZU2"/>
<dbReference type="PANTHER" id="PTHR46421:SF1">
    <property type="entry name" value="PROGRAMMED CELL DEATH PROTEIN 2-LIKE"/>
    <property type="match status" value="1"/>
</dbReference>
<feature type="domain" description="Programmed cell death protein 2 C-terminal" evidence="1">
    <location>
        <begin position="243"/>
        <end position="358"/>
    </location>
</feature>